<evidence type="ECO:0000313" key="8">
    <source>
        <dbReference type="Proteomes" id="UP001177023"/>
    </source>
</evidence>
<comment type="caution">
    <text evidence="7">The sequence shown here is derived from an EMBL/GenBank/DDBJ whole genome shotgun (WGS) entry which is preliminary data.</text>
</comment>
<evidence type="ECO:0000256" key="1">
    <source>
        <dbReference type="ARBA" id="ARBA00004141"/>
    </source>
</evidence>
<dbReference type="GO" id="GO:0016020">
    <property type="term" value="C:membrane"/>
    <property type="evidence" value="ECO:0007669"/>
    <property type="project" value="UniProtKB-SubCell"/>
</dbReference>
<organism evidence="7 8">
    <name type="scientific">Mesorhabditis spiculigera</name>
    <dbReference type="NCBI Taxonomy" id="96644"/>
    <lineage>
        <taxon>Eukaryota</taxon>
        <taxon>Metazoa</taxon>
        <taxon>Ecdysozoa</taxon>
        <taxon>Nematoda</taxon>
        <taxon>Chromadorea</taxon>
        <taxon>Rhabditida</taxon>
        <taxon>Rhabditina</taxon>
        <taxon>Rhabditomorpha</taxon>
        <taxon>Rhabditoidea</taxon>
        <taxon>Rhabditidae</taxon>
        <taxon>Mesorhabditinae</taxon>
        <taxon>Mesorhabditis</taxon>
    </lineage>
</organism>
<dbReference type="InterPro" id="IPR004151">
    <property type="entry name" value="7TM_GPCR_serpentine_rcpt_Sre"/>
</dbReference>
<evidence type="ECO:0000256" key="6">
    <source>
        <dbReference type="SAM" id="Phobius"/>
    </source>
</evidence>
<comment type="similarity">
    <text evidence="2">Belongs to the nematode receptor-like protein sre family.</text>
</comment>
<sequence>MLHNFNVAGAPITVFLTVLIDVDLLKDQKCALAVAYLITAFEFLTAIITIVLFVPFIRMIAHSAIFHSNLTRIFLFIAINMWFLEFAALLLIPYRLKFFPISVAWDLLAFLLSVYCFFVVFVEALIVPQFTIERMFATHYVSNYEQHKWPTISSTIILSVILINGFGACFMTLAFAYAMVATIAVAAPIYLALSAGTILAYKRLHTYNEDLSTRLTRDDIGWEYNLSLRFQVDENLRSLKLLHNLLIVLSGLNCFGALFGGLTFGVFALDSTPAQLFGGLFELWIVSYSPIFLVVVLWSVEEWRHEYSNYWRVTLHLLPQVIRPEKPNRDVEAEQYFLYYRQSWG</sequence>
<feature type="transmembrane region" description="Helical" evidence="6">
    <location>
        <begin position="149"/>
        <end position="168"/>
    </location>
</feature>
<evidence type="ECO:0000313" key="7">
    <source>
        <dbReference type="EMBL" id="CAJ0582222.1"/>
    </source>
</evidence>
<keyword evidence="4 6" id="KW-1133">Transmembrane helix</keyword>
<feature type="transmembrane region" description="Helical" evidence="6">
    <location>
        <begin position="108"/>
        <end position="128"/>
    </location>
</feature>
<feature type="transmembrane region" description="Helical" evidence="6">
    <location>
        <begin position="245"/>
        <end position="269"/>
    </location>
</feature>
<dbReference type="GO" id="GO:0007606">
    <property type="term" value="P:sensory perception of chemical stimulus"/>
    <property type="evidence" value="ECO:0007669"/>
    <property type="project" value="InterPro"/>
</dbReference>
<dbReference type="PANTHER" id="PTHR23128:SF132">
    <property type="entry name" value="SERPENTINE RECEPTOR, CLASS E (EPSILON)-RELATED"/>
    <property type="match status" value="1"/>
</dbReference>
<keyword evidence="5 6" id="KW-0472">Membrane</keyword>
<feature type="transmembrane region" description="Helical" evidence="6">
    <location>
        <begin position="73"/>
        <end position="96"/>
    </location>
</feature>
<protein>
    <submittedName>
        <fullName evidence="7">Uncharacterized protein</fullName>
    </submittedName>
</protein>
<feature type="transmembrane region" description="Helical" evidence="6">
    <location>
        <begin position="174"/>
        <end position="193"/>
    </location>
</feature>
<comment type="subcellular location">
    <subcellularLocation>
        <location evidence="1">Membrane</location>
        <topology evidence="1">Multi-pass membrane protein</topology>
    </subcellularLocation>
</comment>
<dbReference type="Pfam" id="PF03125">
    <property type="entry name" value="Sre"/>
    <property type="match status" value="1"/>
</dbReference>
<keyword evidence="3 6" id="KW-0812">Transmembrane</keyword>
<accession>A0AA36D9I6</accession>
<evidence type="ECO:0000256" key="4">
    <source>
        <dbReference type="ARBA" id="ARBA00022989"/>
    </source>
</evidence>
<dbReference type="AlphaFoldDB" id="A0AA36D9I6"/>
<proteinExistence type="inferred from homology"/>
<dbReference type="Proteomes" id="UP001177023">
    <property type="component" value="Unassembled WGS sequence"/>
</dbReference>
<feature type="non-terminal residue" evidence="7">
    <location>
        <position position="345"/>
    </location>
</feature>
<reference evidence="7" key="1">
    <citation type="submission" date="2023-06" db="EMBL/GenBank/DDBJ databases">
        <authorList>
            <person name="Delattre M."/>
        </authorList>
    </citation>
    <scope>NUCLEOTIDE SEQUENCE</scope>
    <source>
        <strain evidence="7">AF72</strain>
    </source>
</reference>
<feature type="transmembrane region" description="Helical" evidence="6">
    <location>
        <begin position="281"/>
        <end position="300"/>
    </location>
</feature>
<evidence type="ECO:0000256" key="5">
    <source>
        <dbReference type="ARBA" id="ARBA00023136"/>
    </source>
</evidence>
<dbReference type="EMBL" id="CATQJA010002664">
    <property type="protein sequence ID" value="CAJ0582222.1"/>
    <property type="molecule type" value="Genomic_DNA"/>
</dbReference>
<evidence type="ECO:0000256" key="2">
    <source>
        <dbReference type="ARBA" id="ARBA00006803"/>
    </source>
</evidence>
<keyword evidence="8" id="KW-1185">Reference proteome</keyword>
<dbReference type="PANTHER" id="PTHR23128">
    <property type="entry name" value="SERPENTINE RECEPTOR, CLASS E (EPSILON)-RELATED"/>
    <property type="match status" value="1"/>
</dbReference>
<gene>
    <name evidence="7" type="ORF">MSPICULIGERA_LOCUS20362</name>
</gene>
<evidence type="ECO:0000256" key="3">
    <source>
        <dbReference type="ARBA" id="ARBA00022692"/>
    </source>
</evidence>
<feature type="transmembrane region" description="Helical" evidence="6">
    <location>
        <begin position="33"/>
        <end position="61"/>
    </location>
</feature>
<name>A0AA36D9I6_9BILA</name>